<protein>
    <submittedName>
        <fullName evidence="1">Uncharacterized protein</fullName>
    </submittedName>
</protein>
<evidence type="ECO:0000313" key="1">
    <source>
        <dbReference type="EMBL" id="KAL3603872.1"/>
    </source>
</evidence>
<dbReference type="EMBL" id="RCHU02000002">
    <property type="protein sequence ID" value="KAL3603872.1"/>
    <property type="molecule type" value="Genomic_DNA"/>
</dbReference>
<evidence type="ECO:0000313" key="2">
    <source>
        <dbReference type="Proteomes" id="UP000309997"/>
    </source>
</evidence>
<keyword evidence="2" id="KW-1185">Reference proteome</keyword>
<reference evidence="1 2" key="1">
    <citation type="journal article" date="2024" name="Plant Biotechnol. J.">
        <title>Genome and CRISPR/Cas9 system of a widespread forest tree (Populus alba) in the world.</title>
        <authorList>
            <person name="Liu Y.J."/>
            <person name="Jiang P.F."/>
            <person name="Han X.M."/>
            <person name="Li X.Y."/>
            <person name="Wang H.M."/>
            <person name="Wang Y.J."/>
            <person name="Wang X.X."/>
            <person name="Zeng Q.Y."/>
        </authorList>
    </citation>
    <scope>NUCLEOTIDE SEQUENCE [LARGE SCALE GENOMIC DNA]</scope>
    <source>
        <strain evidence="2">cv. PAL-ZL1</strain>
    </source>
</reference>
<sequence>MSLFSLYPEVIPSGWANRHFRTLEKKDVILRMKENTTFDDQYVQRMMGGKVTLPSDTATAAAALAPATITGAVMNFGSKIPRRTNKVVDIVGMNPYGGLKASNSVLALSMPVSIEQCFAKVVGSLRAASNTHGRGGGALSSKCSDAGESSISPF</sequence>
<proteinExistence type="predicted"/>
<comment type="caution">
    <text evidence="1">The sequence shown here is derived from an EMBL/GenBank/DDBJ whole genome shotgun (WGS) entry which is preliminary data.</text>
</comment>
<accession>A0ACC4CSL8</accession>
<organism evidence="1 2">
    <name type="scientific">Populus alba</name>
    <name type="common">White poplar</name>
    <dbReference type="NCBI Taxonomy" id="43335"/>
    <lineage>
        <taxon>Eukaryota</taxon>
        <taxon>Viridiplantae</taxon>
        <taxon>Streptophyta</taxon>
        <taxon>Embryophyta</taxon>
        <taxon>Tracheophyta</taxon>
        <taxon>Spermatophyta</taxon>
        <taxon>Magnoliopsida</taxon>
        <taxon>eudicotyledons</taxon>
        <taxon>Gunneridae</taxon>
        <taxon>Pentapetalae</taxon>
        <taxon>rosids</taxon>
        <taxon>fabids</taxon>
        <taxon>Malpighiales</taxon>
        <taxon>Salicaceae</taxon>
        <taxon>Saliceae</taxon>
        <taxon>Populus</taxon>
    </lineage>
</organism>
<name>A0ACC4CSL8_POPAL</name>
<dbReference type="Proteomes" id="UP000309997">
    <property type="component" value="Unassembled WGS sequence"/>
</dbReference>
<gene>
    <name evidence="1" type="ORF">D5086_004731</name>
</gene>